<feature type="non-terminal residue" evidence="1">
    <location>
        <position position="358"/>
    </location>
</feature>
<protein>
    <recommendedName>
        <fullName evidence="3">F-box domain-containing protein</fullName>
    </recommendedName>
</protein>
<evidence type="ECO:0008006" key="3">
    <source>
        <dbReference type="Google" id="ProtNLM"/>
    </source>
</evidence>
<gene>
    <name evidence="1" type="ORF">FB45DRAFT_727525</name>
</gene>
<proteinExistence type="predicted"/>
<sequence length="358" mass="39832">MHSPFSSILHTSAVPSHAECQQIKDLLRVPRQEMARLQHLIDEATQRKDELQHFVDAHTALLSSARRLPDDILREIFLACLSPTGNPAFCTDQSPLLVSQISSAWRRVALSTPRLWASMHIAVPDQKRLDGLTEQISLWLSRSGAVPLSISLAFSQTATWTPDGLCDISSLLSILLMESQRWRNIHLTVSNAAANFFIPRLISADVPLLHSMSFSNDVPYNARTWTPDVDFSHPPLSFLGTDSLRSLTTSVYSLGLHTPAVVSWYTLVHLKLEADSHGGISYSSALQVLSQCHFLEYCVIPLHRPHRDSPPAASVAHFALPYLTELYLGVAFNAFDQHTKFFSCMSLPALRSLQCRGS</sequence>
<dbReference type="AlphaFoldDB" id="A0AAD7BCW5"/>
<reference evidence="1" key="1">
    <citation type="submission" date="2023-03" db="EMBL/GenBank/DDBJ databases">
        <title>Massive genome expansion in bonnet fungi (Mycena s.s.) driven by repeated elements and novel gene families across ecological guilds.</title>
        <authorList>
            <consortium name="Lawrence Berkeley National Laboratory"/>
            <person name="Harder C.B."/>
            <person name="Miyauchi S."/>
            <person name="Viragh M."/>
            <person name="Kuo A."/>
            <person name="Thoen E."/>
            <person name="Andreopoulos B."/>
            <person name="Lu D."/>
            <person name="Skrede I."/>
            <person name="Drula E."/>
            <person name="Henrissat B."/>
            <person name="Morin E."/>
            <person name="Kohler A."/>
            <person name="Barry K."/>
            <person name="LaButti K."/>
            <person name="Morin E."/>
            <person name="Salamov A."/>
            <person name="Lipzen A."/>
            <person name="Mereny Z."/>
            <person name="Hegedus B."/>
            <person name="Baldrian P."/>
            <person name="Stursova M."/>
            <person name="Weitz H."/>
            <person name="Taylor A."/>
            <person name="Grigoriev I.V."/>
            <person name="Nagy L.G."/>
            <person name="Martin F."/>
            <person name="Kauserud H."/>
        </authorList>
    </citation>
    <scope>NUCLEOTIDE SEQUENCE</scope>
    <source>
        <strain evidence="1">9284</strain>
    </source>
</reference>
<name>A0AAD7BCW5_9AGAR</name>
<comment type="caution">
    <text evidence="1">The sequence shown here is derived from an EMBL/GenBank/DDBJ whole genome shotgun (WGS) entry which is preliminary data.</text>
</comment>
<dbReference type="Proteomes" id="UP001221142">
    <property type="component" value="Unassembled WGS sequence"/>
</dbReference>
<keyword evidence="2" id="KW-1185">Reference proteome</keyword>
<dbReference type="EMBL" id="JARKIF010000021">
    <property type="protein sequence ID" value="KAJ7617213.1"/>
    <property type="molecule type" value="Genomic_DNA"/>
</dbReference>
<accession>A0AAD7BCW5</accession>
<organism evidence="1 2">
    <name type="scientific">Roridomyces roridus</name>
    <dbReference type="NCBI Taxonomy" id="1738132"/>
    <lineage>
        <taxon>Eukaryota</taxon>
        <taxon>Fungi</taxon>
        <taxon>Dikarya</taxon>
        <taxon>Basidiomycota</taxon>
        <taxon>Agaricomycotina</taxon>
        <taxon>Agaricomycetes</taxon>
        <taxon>Agaricomycetidae</taxon>
        <taxon>Agaricales</taxon>
        <taxon>Marasmiineae</taxon>
        <taxon>Mycenaceae</taxon>
        <taxon>Roridomyces</taxon>
    </lineage>
</organism>
<evidence type="ECO:0000313" key="1">
    <source>
        <dbReference type="EMBL" id="KAJ7617213.1"/>
    </source>
</evidence>
<evidence type="ECO:0000313" key="2">
    <source>
        <dbReference type="Proteomes" id="UP001221142"/>
    </source>
</evidence>